<dbReference type="FunFam" id="3.90.850.10:FF:000002">
    <property type="entry name" value="2-hydroxyhepta-2,4-diene-1,7-dioate isomerase"/>
    <property type="match status" value="1"/>
</dbReference>
<dbReference type="Proteomes" id="UP000280792">
    <property type="component" value="Unassembled WGS sequence"/>
</dbReference>
<reference evidence="9 10" key="2">
    <citation type="submission" date="2018-12" db="EMBL/GenBank/DDBJ databases">
        <title>Simiduia agarivorans gen. nov., sp. nov., a marine, agarolytic bacterium isolated from shallow coastal water from Keelung, Taiwan.</title>
        <authorList>
            <person name="Shieh W.Y."/>
        </authorList>
    </citation>
    <scope>NUCLEOTIDE SEQUENCE [LARGE SCALE GENOMIC DNA]</scope>
    <source>
        <strain evidence="9 10">GTF-13</strain>
    </source>
</reference>
<dbReference type="GO" id="GO:0046872">
    <property type="term" value="F:metal ion binding"/>
    <property type="evidence" value="ECO:0007669"/>
    <property type="project" value="UniProtKB-KW"/>
</dbReference>
<dbReference type="Gene3D" id="3.90.850.10">
    <property type="entry name" value="Fumarylacetoacetase-like, C-terminal domain"/>
    <property type="match status" value="1"/>
</dbReference>
<proteinExistence type="inferred from homology"/>
<dbReference type="GO" id="GO:0019752">
    <property type="term" value="P:carboxylic acid metabolic process"/>
    <property type="evidence" value="ECO:0007669"/>
    <property type="project" value="UniProtKB-ARBA"/>
</dbReference>
<keyword evidence="2" id="KW-0479">Metal-binding</keyword>
<evidence type="ECO:0000259" key="8">
    <source>
        <dbReference type="Pfam" id="PF01557"/>
    </source>
</evidence>
<comment type="pathway">
    <text evidence="6">Aromatic compound metabolism; 4-hydroxyphenylacetate degradation; pyruvate and succinate semialdehyde from 4-hydroxyphenylacetate: step 4/7.</text>
</comment>
<evidence type="ECO:0000256" key="5">
    <source>
        <dbReference type="ARBA" id="ARBA00057150"/>
    </source>
</evidence>
<protein>
    <submittedName>
        <fullName evidence="9">FAA hydrolase family protein</fullName>
    </submittedName>
</protein>
<comment type="function">
    <text evidence="5">Decarboxylates OPET (5-oxo-pent-3-ene-1,2,5-tricarboxylic acid) into HHDD (2-hydroxy-hept-2,4-diene-1,7-dioate) and isomerizes it to OHED (2-oxo-hept-3-ene-1,7-dioate).</text>
</comment>
<dbReference type="GO" id="GO:0016787">
    <property type="term" value="F:hydrolase activity"/>
    <property type="evidence" value="ECO:0007669"/>
    <property type="project" value="UniProtKB-KW"/>
</dbReference>
<evidence type="ECO:0000256" key="3">
    <source>
        <dbReference type="ARBA" id="ARBA00051258"/>
    </source>
</evidence>
<dbReference type="InterPro" id="IPR036663">
    <property type="entry name" value="Fumarylacetoacetase_C_sf"/>
</dbReference>
<dbReference type="PANTHER" id="PTHR42796:SF4">
    <property type="entry name" value="FUMARYLACETOACETATE HYDROLASE DOMAIN-CONTAINING PROTEIN 2A"/>
    <property type="match status" value="1"/>
</dbReference>
<feature type="domain" description="Fumarylacetoacetase-like C-terminal" evidence="8">
    <location>
        <begin position="81"/>
        <end position="287"/>
    </location>
</feature>
<gene>
    <name evidence="9" type="ORF">D0544_08405</name>
</gene>
<dbReference type="EMBL" id="QWEZ01000001">
    <property type="protein sequence ID" value="RRJ85078.1"/>
    <property type="molecule type" value="Genomic_DNA"/>
</dbReference>
<reference evidence="9 10" key="1">
    <citation type="submission" date="2018-08" db="EMBL/GenBank/DDBJ databases">
        <authorList>
            <person name="Khan S.A."/>
        </authorList>
    </citation>
    <scope>NUCLEOTIDE SEQUENCE [LARGE SCALE GENOMIC DNA]</scope>
    <source>
        <strain evidence="9 10">GTF-13</strain>
    </source>
</reference>
<dbReference type="InterPro" id="IPR051121">
    <property type="entry name" value="FAH"/>
</dbReference>
<comment type="catalytic activity">
    <reaction evidence="3">
        <text>(3E,5R)-5-carboxy-2-oxohept-3-enedioate + H(+) = (4Z)-2-oxohept-4-enedioate + CO2</text>
        <dbReference type="Rhea" id="RHEA:14397"/>
        <dbReference type="ChEBI" id="CHEBI:15378"/>
        <dbReference type="ChEBI" id="CHEBI:16526"/>
        <dbReference type="ChEBI" id="CHEBI:87491"/>
        <dbReference type="ChEBI" id="CHEBI:87507"/>
        <dbReference type="EC" id="4.1.1.68"/>
    </reaction>
</comment>
<dbReference type="GO" id="GO:0008704">
    <property type="term" value="F:5-carboxymethyl-2-hydroxymuconate delta-isomerase activity"/>
    <property type="evidence" value="ECO:0007669"/>
    <property type="project" value="UniProtKB-EC"/>
</dbReference>
<dbReference type="GO" id="GO:0018800">
    <property type="term" value="F:5-oxopent-3-ene-1,2,5-tricarboxylate decarboxylase activity"/>
    <property type="evidence" value="ECO:0007669"/>
    <property type="project" value="UniProtKB-EC"/>
</dbReference>
<dbReference type="SUPFAM" id="SSF56529">
    <property type="entry name" value="FAH"/>
    <property type="match status" value="1"/>
</dbReference>
<dbReference type="PANTHER" id="PTHR42796">
    <property type="entry name" value="FUMARYLACETOACETATE HYDROLASE DOMAIN-CONTAINING PROTEIN 2A-RELATED"/>
    <property type="match status" value="1"/>
</dbReference>
<evidence type="ECO:0000256" key="1">
    <source>
        <dbReference type="ARBA" id="ARBA00010211"/>
    </source>
</evidence>
<keyword evidence="10" id="KW-1185">Reference proteome</keyword>
<dbReference type="Pfam" id="PF01557">
    <property type="entry name" value="FAA_hydrolase"/>
    <property type="match status" value="1"/>
</dbReference>
<evidence type="ECO:0000313" key="10">
    <source>
        <dbReference type="Proteomes" id="UP000280792"/>
    </source>
</evidence>
<dbReference type="RefSeq" id="WP_125015508.1">
    <property type="nucleotide sequence ID" value="NZ_QWEZ01000001.1"/>
</dbReference>
<name>A0A3P3VSW8_9GAMM</name>
<evidence type="ECO:0000256" key="4">
    <source>
        <dbReference type="ARBA" id="ARBA00052790"/>
    </source>
</evidence>
<keyword evidence="9" id="KW-0378">Hydrolase</keyword>
<dbReference type="AlphaFoldDB" id="A0A3P3VSW8"/>
<evidence type="ECO:0000256" key="2">
    <source>
        <dbReference type="ARBA" id="ARBA00022723"/>
    </source>
</evidence>
<dbReference type="InterPro" id="IPR011234">
    <property type="entry name" value="Fumarylacetoacetase-like_C"/>
</dbReference>
<evidence type="ECO:0000313" key="9">
    <source>
        <dbReference type="EMBL" id="RRJ85078.1"/>
    </source>
</evidence>
<comment type="pathway">
    <text evidence="7">Aromatic compound metabolism; 4-hydroxyphenylacetate degradation; pyruvate and succinate semialdehyde from 4-hydroxyphenylacetate: step 5/7.</text>
</comment>
<organism evidence="9 10">
    <name type="scientific">Aestuariirhabdus litorea</name>
    <dbReference type="NCBI Taxonomy" id="2528527"/>
    <lineage>
        <taxon>Bacteria</taxon>
        <taxon>Pseudomonadati</taxon>
        <taxon>Pseudomonadota</taxon>
        <taxon>Gammaproteobacteria</taxon>
        <taxon>Oceanospirillales</taxon>
        <taxon>Aestuariirhabdaceae</taxon>
        <taxon>Aestuariirhabdus</taxon>
    </lineage>
</organism>
<evidence type="ECO:0000256" key="7">
    <source>
        <dbReference type="ARBA" id="ARBA00060680"/>
    </source>
</evidence>
<comment type="catalytic activity">
    <reaction evidence="4">
        <text>(2E,4Z)-5-hydroxypenta-2,4-diene-1,2,5-tricarboxylate = (3E,5R)-5-carboxy-2-oxohept-3-enedioate</text>
        <dbReference type="Rhea" id="RHEA:18813"/>
        <dbReference type="ChEBI" id="CHEBI:47961"/>
        <dbReference type="ChEBI" id="CHEBI:87491"/>
        <dbReference type="EC" id="5.3.3.10"/>
    </reaction>
</comment>
<comment type="caution">
    <text evidence="9">The sequence shown here is derived from an EMBL/GenBank/DDBJ whole genome shotgun (WGS) entry which is preliminary data.</text>
</comment>
<accession>A0A3P3VSW8</accession>
<evidence type="ECO:0000256" key="6">
    <source>
        <dbReference type="ARBA" id="ARBA00060569"/>
    </source>
</evidence>
<sequence length="291" mass="32054">MKLINFINRSSQQQGVGLVVGERILDLASALPSLPRNMRGLLEQLEQWRPQLEALAAGDHQEHLISYDQIRLLPVVDNPEKVICIGRNYADHAKESGGEVLEYPEIFLRTAGSLIAHGEDIVRPACSDKLDYEVEVAIIIGKKIRHATPDNALDAIAGYCIFNDASIRDYQMKTPQWCIGKNFDSTGALGPYLVTADELPRGLKGARLQTRLNGELVQDSNIDHLCFDMERLVIILSECMTLKPGDVIATGTPAGVGFSFRPPKWMKHGDVVSLQVEGLGTLENGVVDEAR</sequence>
<comment type="similarity">
    <text evidence="1">Belongs to the FAH family.</text>
</comment>